<dbReference type="Proteomes" id="UP000241769">
    <property type="component" value="Unassembled WGS sequence"/>
</dbReference>
<evidence type="ECO:0000313" key="5">
    <source>
        <dbReference type="Proteomes" id="UP000241769"/>
    </source>
</evidence>
<feature type="compositionally biased region" description="Basic and acidic residues" evidence="3">
    <location>
        <begin position="184"/>
        <end position="194"/>
    </location>
</feature>
<evidence type="ECO:0000256" key="1">
    <source>
        <dbReference type="ARBA" id="ARBA00010597"/>
    </source>
</evidence>
<evidence type="ECO:0000256" key="3">
    <source>
        <dbReference type="SAM" id="MobiDB-lite"/>
    </source>
</evidence>
<protein>
    <recommendedName>
        <fullName evidence="2">Protein DPCD</fullName>
    </recommendedName>
</protein>
<comment type="caution">
    <text evidence="4">The sequence shown here is derived from an EMBL/GenBank/DDBJ whole genome shotgun (WGS) entry which is preliminary data.</text>
</comment>
<organism evidence="4 5">
    <name type="scientific">Planoprotostelium fungivorum</name>
    <dbReference type="NCBI Taxonomy" id="1890364"/>
    <lineage>
        <taxon>Eukaryota</taxon>
        <taxon>Amoebozoa</taxon>
        <taxon>Evosea</taxon>
        <taxon>Variosea</taxon>
        <taxon>Cavosteliida</taxon>
        <taxon>Cavosteliaceae</taxon>
        <taxon>Planoprotostelium</taxon>
    </lineage>
</organism>
<name>A0A2P6NHG0_9EUKA</name>
<accession>A0A2P6NHG0</accession>
<dbReference type="OrthoDB" id="10256139at2759"/>
<comment type="similarity">
    <text evidence="1">Belongs to the DPCD family.</text>
</comment>
<evidence type="ECO:0000313" key="4">
    <source>
        <dbReference type="EMBL" id="PRP83389.1"/>
    </source>
</evidence>
<dbReference type="AlphaFoldDB" id="A0A2P6NHG0"/>
<dbReference type="InParanoid" id="A0A2P6NHG0"/>
<dbReference type="PANTHER" id="PTHR31921:SF1">
    <property type="entry name" value="PROTEIN DPCD"/>
    <property type="match status" value="1"/>
</dbReference>
<dbReference type="PRINTS" id="PR02065">
    <property type="entry name" value="PROTEINDPCD"/>
</dbReference>
<dbReference type="InterPro" id="IPR026224">
    <property type="entry name" value="DPCD"/>
</dbReference>
<evidence type="ECO:0000256" key="2">
    <source>
        <dbReference type="ARBA" id="ARBA00020330"/>
    </source>
</evidence>
<dbReference type="PANTHER" id="PTHR31921">
    <property type="entry name" value="PROTEIN DPCD"/>
    <property type="match status" value="1"/>
</dbReference>
<keyword evidence="5" id="KW-1185">Reference proteome</keyword>
<proteinExistence type="inferred from homology"/>
<dbReference type="Pfam" id="PF14913">
    <property type="entry name" value="DPCD"/>
    <property type="match status" value="1"/>
</dbReference>
<reference evidence="4 5" key="1">
    <citation type="journal article" date="2018" name="Genome Biol. Evol.">
        <title>Multiple Roots of Fruiting Body Formation in Amoebozoa.</title>
        <authorList>
            <person name="Hillmann F."/>
            <person name="Forbes G."/>
            <person name="Novohradska S."/>
            <person name="Ferling I."/>
            <person name="Riege K."/>
            <person name="Groth M."/>
            <person name="Westermann M."/>
            <person name="Marz M."/>
            <person name="Spaller T."/>
            <person name="Winckler T."/>
            <person name="Schaap P."/>
            <person name="Glockner G."/>
        </authorList>
    </citation>
    <scope>NUCLEOTIDE SEQUENCE [LARGE SCALE GENOMIC DNA]</scope>
    <source>
        <strain evidence="4 5">Jena</strain>
    </source>
</reference>
<sequence>MMMQQSQPPTQPTVTAIISGNRKKFHTSLPDGSESVEEYDTSNGALMVRKRREKVTTASETKTWKYEVGEPEARMAILDGNSQTIMTENVNNPIFVVQDSVPSYVWRVRNIFYPQEKTYQVSCQPRDRKITIRTTNKKYFKVFNIPDMDALGLPYEEDKLSWSYSSPTLIIRYEKPPQIKRLEEEKRKEREKVPVVDQENCKTQ</sequence>
<dbReference type="STRING" id="1890364.A0A2P6NHG0"/>
<feature type="region of interest" description="Disordered" evidence="3">
    <location>
        <begin position="184"/>
        <end position="204"/>
    </location>
</feature>
<gene>
    <name evidence="4" type="ORF">PROFUN_09417</name>
</gene>
<dbReference type="EMBL" id="MDYQ01000083">
    <property type="protein sequence ID" value="PRP83389.1"/>
    <property type="molecule type" value="Genomic_DNA"/>
</dbReference>